<dbReference type="OMA" id="MHYAVND"/>
<dbReference type="PANTHER" id="PTHR43798">
    <property type="entry name" value="MONOACYLGLYCEROL LIPASE"/>
    <property type="match status" value="1"/>
</dbReference>
<dbReference type="Gene3D" id="3.40.50.1820">
    <property type="entry name" value="alpha/beta hydrolase"/>
    <property type="match status" value="1"/>
</dbReference>
<dbReference type="eggNOG" id="KOG1454">
    <property type="taxonomic scope" value="Eukaryota"/>
</dbReference>
<feature type="domain" description="AB hydrolase-1" evidence="3">
    <location>
        <begin position="43"/>
        <end position="143"/>
    </location>
</feature>
<keyword evidence="2 4" id="KW-0378">Hydrolase</keyword>
<dbReference type="InterPro" id="IPR029058">
    <property type="entry name" value="AB_hydrolase_fold"/>
</dbReference>
<evidence type="ECO:0000259" key="3">
    <source>
        <dbReference type="Pfam" id="PF00561"/>
    </source>
</evidence>
<evidence type="ECO:0000313" key="6">
    <source>
        <dbReference type="Proteomes" id="UP000002320"/>
    </source>
</evidence>
<dbReference type="VEuPathDB" id="VectorBase:CPIJ001127"/>
<dbReference type="KEGG" id="cqu:CpipJ_CPIJ001127"/>
<evidence type="ECO:0000313" key="4">
    <source>
        <dbReference type="EMBL" id="EDS28161.1"/>
    </source>
</evidence>
<dbReference type="EMBL" id="DS231825">
    <property type="protein sequence ID" value="EDS28161.1"/>
    <property type="molecule type" value="Genomic_DNA"/>
</dbReference>
<dbReference type="Pfam" id="PF00561">
    <property type="entry name" value="Abhydrolase_1"/>
    <property type="match status" value="1"/>
</dbReference>
<reference evidence="5" key="2">
    <citation type="submission" date="2021-02" db="UniProtKB">
        <authorList>
            <consortium name="EnsemblMetazoa"/>
        </authorList>
    </citation>
    <scope>IDENTIFICATION</scope>
    <source>
        <strain evidence="5">JHB</strain>
    </source>
</reference>
<protein>
    <submittedName>
        <fullName evidence="4 5">Valacyclovir hydrolase</fullName>
    </submittedName>
</protein>
<dbReference type="InterPro" id="IPR050266">
    <property type="entry name" value="AB_hydrolase_sf"/>
</dbReference>
<evidence type="ECO:0000313" key="5">
    <source>
        <dbReference type="EnsemblMetazoa" id="CPIJ001127-PA"/>
    </source>
</evidence>
<sequence>MEEPHPMMKLVDLHNKECNTIEVEINIPYGKIAGKWFGPRDIKPILCLHGWLDNCGTFDRLIPLLPKELSFLAIDFPGHGHSCRIPDGMAYHQIDRVMVIQYVMNEYGWDRVALMGHSMGASVAFTYAGLFPEKVELVIGLDNFRPVRYSPGRFLKYAGSMAVKILQVNSDERRNSEPPLYTYEEMVEALHKGSYQSVSRENCPYLLQRNIAKSKKYPEKYYFNYARMLKYDQIPGWTDEATVTLLTRIRVPQLVVQATESRDPGSRAAFNTVVKVLSEENPTFVVEHLNGTHHVHLNQPEVVAPVIVDFLRKYWSVGDHGKCNRVTSKL</sequence>
<dbReference type="Proteomes" id="UP000002320">
    <property type="component" value="Unassembled WGS sequence"/>
</dbReference>
<dbReference type="SUPFAM" id="SSF53474">
    <property type="entry name" value="alpha/beta-Hydrolases"/>
    <property type="match status" value="1"/>
</dbReference>
<keyword evidence="6" id="KW-1185">Reference proteome</keyword>
<dbReference type="PANTHER" id="PTHR43798:SF14">
    <property type="entry name" value="SERINE HYDROLASE-LIKE PROTEIN DDB_G0286239"/>
    <property type="match status" value="1"/>
</dbReference>
<reference evidence="4" key="1">
    <citation type="submission" date="2007-03" db="EMBL/GenBank/DDBJ databases">
        <title>Annotation of Culex pipiens quinquefasciatus.</title>
        <authorList>
            <consortium name="The Broad Institute Genome Sequencing Platform"/>
            <person name="Atkinson P.W."/>
            <person name="Hemingway J."/>
            <person name="Christensen B.M."/>
            <person name="Higgs S."/>
            <person name="Kodira C."/>
            <person name="Hannick L."/>
            <person name="Megy K."/>
            <person name="O'Leary S."/>
            <person name="Pearson M."/>
            <person name="Haas B.J."/>
            <person name="Mauceli E."/>
            <person name="Wortman J.R."/>
            <person name="Lee N.H."/>
            <person name="Guigo R."/>
            <person name="Stanke M."/>
            <person name="Alvarado L."/>
            <person name="Amedeo P."/>
            <person name="Antoine C.H."/>
            <person name="Arensburger P."/>
            <person name="Bidwell S.L."/>
            <person name="Crawford M."/>
            <person name="Camaro F."/>
            <person name="Devon K."/>
            <person name="Engels R."/>
            <person name="Hammond M."/>
            <person name="Howarth C."/>
            <person name="Koehrsen M."/>
            <person name="Lawson D."/>
            <person name="Montgomery P."/>
            <person name="Nene V."/>
            <person name="Nusbaum C."/>
            <person name="Puiu D."/>
            <person name="Romero-Severson J."/>
            <person name="Severson D.W."/>
            <person name="Shumway M."/>
            <person name="Sisk P."/>
            <person name="Stolte C."/>
            <person name="Zeng Q."/>
            <person name="Eisenstadt E."/>
            <person name="Fraser-Liggett C."/>
            <person name="Strausberg R."/>
            <person name="Galagan J."/>
            <person name="Birren B."/>
            <person name="Collins F.H."/>
        </authorList>
    </citation>
    <scope>NUCLEOTIDE SEQUENCE [LARGE SCALE GENOMIC DNA]</scope>
    <source>
        <strain evidence="4">JHB</strain>
    </source>
</reference>
<dbReference type="GO" id="GO:0016787">
    <property type="term" value="F:hydrolase activity"/>
    <property type="evidence" value="ECO:0007669"/>
    <property type="project" value="UniProtKB-KW"/>
</dbReference>
<gene>
    <name evidence="5" type="primary">6032142</name>
    <name evidence="4" type="ORF">CpipJ_CPIJ001127</name>
</gene>
<comment type="similarity">
    <text evidence="1">Belongs to the AB hydrolase superfamily.</text>
</comment>
<dbReference type="VEuPathDB" id="VectorBase:CQUJHB004810"/>
<dbReference type="GO" id="GO:0016020">
    <property type="term" value="C:membrane"/>
    <property type="evidence" value="ECO:0007669"/>
    <property type="project" value="TreeGrafter"/>
</dbReference>
<proteinExistence type="inferred from homology"/>
<dbReference type="OrthoDB" id="190201at2759"/>
<dbReference type="InParanoid" id="B0W233"/>
<name>B0W233_CULQU</name>
<dbReference type="EnsemblMetazoa" id="CPIJ001127-RA">
    <property type="protein sequence ID" value="CPIJ001127-PA"/>
    <property type="gene ID" value="CPIJ001127"/>
</dbReference>
<dbReference type="AlphaFoldDB" id="B0W233"/>
<organism>
    <name type="scientific">Culex quinquefasciatus</name>
    <name type="common">Southern house mosquito</name>
    <name type="synonym">Culex pungens</name>
    <dbReference type="NCBI Taxonomy" id="7176"/>
    <lineage>
        <taxon>Eukaryota</taxon>
        <taxon>Metazoa</taxon>
        <taxon>Ecdysozoa</taxon>
        <taxon>Arthropoda</taxon>
        <taxon>Hexapoda</taxon>
        <taxon>Insecta</taxon>
        <taxon>Pterygota</taxon>
        <taxon>Neoptera</taxon>
        <taxon>Endopterygota</taxon>
        <taxon>Diptera</taxon>
        <taxon>Nematocera</taxon>
        <taxon>Culicoidea</taxon>
        <taxon>Culicidae</taxon>
        <taxon>Culicinae</taxon>
        <taxon>Culicini</taxon>
        <taxon>Culex</taxon>
        <taxon>Culex</taxon>
    </lineage>
</organism>
<evidence type="ECO:0000256" key="2">
    <source>
        <dbReference type="ARBA" id="ARBA00022801"/>
    </source>
</evidence>
<accession>B0W233</accession>
<evidence type="ECO:0000256" key="1">
    <source>
        <dbReference type="ARBA" id="ARBA00008645"/>
    </source>
</evidence>
<dbReference type="InterPro" id="IPR000073">
    <property type="entry name" value="AB_hydrolase_1"/>
</dbReference>
<dbReference type="HOGENOM" id="CLU_020336_8_1_1"/>